<dbReference type="InterPro" id="IPR000014">
    <property type="entry name" value="PAS"/>
</dbReference>
<organism evidence="4">
    <name type="scientific">uncultured Frankineae bacterium</name>
    <dbReference type="NCBI Taxonomy" id="437475"/>
    <lineage>
        <taxon>Bacteria</taxon>
        <taxon>Bacillati</taxon>
        <taxon>Actinomycetota</taxon>
        <taxon>Actinomycetes</taxon>
        <taxon>Frankiales</taxon>
        <taxon>environmental samples</taxon>
    </lineage>
</organism>
<dbReference type="Pfam" id="PF13581">
    <property type="entry name" value="HATPase_c_2"/>
    <property type="match status" value="1"/>
</dbReference>
<dbReference type="PANTHER" id="PTHR35526">
    <property type="entry name" value="ANTI-SIGMA-F FACTOR RSBW-RELATED"/>
    <property type="match status" value="1"/>
</dbReference>
<dbReference type="Gene3D" id="3.30.450.20">
    <property type="entry name" value="PAS domain"/>
    <property type="match status" value="1"/>
</dbReference>
<dbReference type="Gene3D" id="3.30.565.10">
    <property type="entry name" value="Histidine kinase-like ATPase, C-terminal domain"/>
    <property type="match status" value="1"/>
</dbReference>
<dbReference type="InterPro" id="IPR050267">
    <property type="entry name" value="Anti-sigma-factor_SerPK"/>
</dbReference>
<feature type="region of interest" description="Disordered" evidence="2">
    <location>
        <begin position="276"/>
        <end position="297"/>
    </location>
</feature>
<dbReference type="InterPro" id="IPR013767">
    <property type="entry name" value="PAS_fold"/>
</dbReference>
<dbReference type="EMBL" id="CADCUE010000279">
    <property type="protein sequence ID" value="CAA9359615.1"/>
    <property type="molecule type" value="Genomic_DNA"/>
</dbReference>
<reference evidence="4" key="1">
    <citation type="submission" date="2020-02" db="EMBL/GenBank/DDBJ databases">
        <authorList>
            <person name="Meier V. D."/>
        </authorList>
    </citation>
    <scope>NUCLEOTIDE SEQUENCE</scope>
    <source>
        <strain evidence="4">AVDCRST_MAG16</strain>
    </source>
</reference>
<dbReference type="PROSITE" id="PS50112">
    <property type="entry name" value="PAS"/>
    <property type="match status" value="1"/>
</dbReference>
<evidence type="ECO:0000313" key="4">
    <source>
        <dbReference type="EMBL" id="CAA9359615.1"/>
    </source>
</evidence>
<dbReference type="SUPFAM" id="SSF55785">
    <property type="entry name" value="PYP-like sensor domain (PAS domain)"/>
    <property type="match status" value="1"/>
</dbReference>
<accession>A0A6J4MHE1</accession>
<evidence type="ECO:0000259" key="3">
    <source>
        <dbReference type="PROSITE" id="PS50112"/>
    </source>
</evidence>
<dbReference type="NCBIfam" id="TIGR00229">
    <property type="entry name" value="sensory_box"/>
    <property type="match status" value="1"/>
</dbReference>
<keyword evidence="1" id="KW-0418">Kinase</keyword>
<dbReference type="CDD" id="cd16936">
    <property type="entry name" value="HATPase_RsbW-like"/>
    <property type="match status" value="1"/>
</dbReference>
<dbReference type="SMART" id="SM00091">
    <property type="entry name" value="PAS"/>
    <property type="match status" value="1"/>
</dbReference>
<dbReference type="Pfam" id="PF00989">
    <property type="entry name" value="PAS"/>
    <property type="match status" value="1"/>
</dbReference>
<dbReference type="AlphaFoldDB" id="A0A6J4MHE1"/>
<gene>
    <name evidence="4" type="ORF">AVDCRST_MAG16-2944</name>
</gene>
<sequence length="505" mass="53537">MGGYGLGRRHECSRSNCRVRKRRRCRVTVTATVTAADAVADPTVIGTAGASSARARSSLSLPGEPASASVARQVVRDALDLAGRSHWSDAAELASTEIVSNVVLHAHTDLQLTVEVFDHVVRVEVRDFSPVLPVQRDYSAHATTGRGMALVAAVSSEHGVSDVGPDGKTVWFTVGGDAVEQSESELLAAWEDADWDLGELLDQPPGDVGEDVVTVHLLGLPPMLWLAAREHHDALVRELSLHLAQHEQDGPSVDVPATDLARSTVSAAVVEAVERSQRSGAARRAEPTGPATPLPDAPEAVDLELAVPSGAGAAFRAMQATLDAAEELAEAGLLLVRPGQPEIVAVRDWVCEQVVAQLAGAAPAPWAGADQEQFTVVTKVRAHPRSEWDVALVRDSSCGVVAADEANRIVAVSEPLCDVLGWAVDDLVGRRVVTVIPKRYREAHVAAFTRHLTTGEAHLLDVPLVVPVLRADGTELMCTLLVQQAPTDGRAVYLAWIEPLGDAPP</sequence>
<dbReference type="GO" id="GO:0004674">
    <property type="term" value="F:protein serine/threonine kinase activity"/>
    <property type="evidence" value="ECO:0007669"/>
    <property type="project" value="UniProtKB-KW"/>
</dbReference>
<keyword evidence="1" id="KW-0808">Transferase</keyword>
<dbReference type="InterPro" id="IPR036890">
    <property type="entry name" value="HATPase_C_sf"/>
</dbReference>
<dbReference type="CDD" id="cd00130">
    <property type="entry name" value="PAS"/>
    <property type="match status" value="1"/>
</dbReference>
<proteinExistence type="predicted"/>
<evidence type="ECO:0000256" key="1">
    <source>
        <dbReference type="ARBA" id="ARBA00022527"/>
    </source>
</evidence>
<dbReference type="GO" id="GO:0006355">
    <property type="term" value="P:regulation of DNA-templated transcription"/>
    <property type="evidence" value="ECO:0007669"/>
    <property type="project" value="InterPro"/>
</dbReference>
<dbReference type="InterPro" id="IPR035965">
    <property type="entry name" value="PAS-like_dom_sf"/>
</dbReference>
<dbReference type="InterPro" id="IPR003594">
    <property type="entry name" value="HATPase_dom"/>
</dbReference>
<name>A0A6J4MHE1_9ACTN</name>
<protein>
    <submittedName>
        <fullName evidence="4">Carboxylesterase, type B</fullName>
    </submittedName>
</protein>
<evidence type="ECO:0000256" key="2">
    <source>
        <dbReference type="SAM" id="MobiDB-lite"/>
    </source>
</evidence>
<keyword evidence="1" id="KW-0723">Serine/threonine-protein kinase</keyword>
<dbReference type="PANTHER" id="PTHR35526:SF3">
    <property type="entry name" value="ANTI-SIGMA-F FACTOR RSBW"/>
    <property type="match status" value="1"/>
</dbReference>
<feature type="domain" description="PAS" evidence="3">
    <location>
        <begin position="400"/>
        <end position="433"/>
    </location>
</feature>